<evidence type="ECO:0000313" key="4">
    <source>
        <dbReference type="Proteomes" id="UP000574317"/>
    </source>
</evidence>
<feature type="region of interest" description="Disordered" evidence="2">
    <location>
        <begin position="146"/>
        <end position="219"/>
    </location>
</feature>
<keyword evidence="4" id="KW-1185">Reference proteome</keyword>
<dbReference type="AlphaFoldDB" id="A0A8H5JX75"/>
<dbReference type="Proteomes" id="UP000574317">
    <property type="component" value="Unassembled WGS sequence"/>
</dbReference>
<dbReference type="EMBL" id="JAAOAO010000109">
    <property type="protein sequence ID" value="KAF5562427.1"/>
    <property type="molecule type" value="Genomic_DNA"/>
</dbReference>
<reference evidence="3 4" key="1">
    <citation type="submission" date="2020-05" db="EMBL/GenBank/DDBJ databases">
        <title>Identification and distribution of gene clusters putatively required for synthesis of sphingolipid metabolism inhibitors in phylogenetically diverse species of the filamentous fungus Fusarium.</title>
        <authorList>
            <person name="Kim H.-S."/>
            <person name="Busman M."/>
            <person name="Brown D.W."/>
            <person name="Divon H."/>
            <person name="Uhlig S."/>
            <person name="Proctor R.H."/>
        </authorList>
    </citation>
    <scope>NUCLEOTIDE SEQUENCE [LARGE SCALE GENOMIC DNA]</scope>
    <source>
        <strain evidence="3 4">NRRL 25196</strain>
    </source>
</reference>
<feature type="compositionally biased region" description="Acidic residues" evidence="2">
    <location>
        <begin position="176"/>
        <end position="190"/>
    </location>
</feature>
<name>A0A8H5JX75_9HYPO</name>
<comment type="caution">
    <text evidence="3">The sequence shown here is derived from an EMBL/GenBank/DDBJ whole genome shotgun (WGS) entry which is preliminary data.</text>
</comment>
<evidence type="ECO:0000256" key="2">
    <source>
        <dbReference type="SAM" id="MobiDB-lite"/>
    </source>
</evidence>
<gene>
    <name evidence="3" type="ORF">FNAPI_3169</name>
</gene>
<feature type="compositionally biased region" description="Basic and acidic residues" evidence="2">
    <location>
        <begin position="162"/>
        <end position="175"/>
    </location>
</feature>
<keyword evidence="1" id="KW-0175">Coiled coil</keyword>
<organism evidence="3 4">
    <name type="scientific">Fusarium napiforme</name>
    <dbReference type="NCBI Taxonomy" id="42672"/>
    <lineage>
        <taxon>Eukaryota</taxon>
        <taxon>Fungi</taxon>
        <taxon>Dikarya</taxon>
        <taxon>Ascomycota</taxon>
        <taxon>Pezizomycotina</taxon>
        <taxon>Sordariomycetes</taxon>
        <taxon>Hypocreomycetidae</taxon>
        <taxon>Hypocreales</taxon>
        <taxon>Nectriaceae</taxon>
        <taxon>Fusarium</taxon>
        <taxon>Fusarium fujikuroi species complex</taxon>
    </lineage>
</organism>
<evidence type="ECO:0000313" key="3">
    <source>
        <dbReference type="EMBL" id="KAF5562427.1"/>
    </source>
</evidence>
<accession>A0A8H5JX75</accession>
<feature type="coiled-coil region" evidence="1">
    <location>
        <begin position="310"/>
        <end position="372"/>
    </location>
</feature>
<sequence length="554" mass="63684">MPPKNVPLFRVKHFQDQISKTKNKRKAKANVKRVIRHYEKMKNKMPQVALDKLGDFLSTEHWVTSDTKPSPYRLYRTMKGHGRSQKLHFGIWVVVSAIWPNNPVVVKLASVMSKHWGVEFPGTAPWFPPGLSNETIESKWDCHVPKPFETKKDNKSKKGKHGKDVEEPRDKRNKESDDDNEEEPGNEDNEEPKKEEDSEPEDKECKLSDNSNTGEKRKKRNAELLNEAGEIEKLSTPKKQKTDSKAIHIDLDNENEPDLDKLNAMELKTLLLTTKQRLFEARERANAESETNSKLVRRNQHLESVIQQKADSHSNKLKKLYSEYRELKNIKLKQFQLIEKFKNTIQKLDDDLSNTEAKYNDTKAKLDDIKLKYDDRVMELLDATSKRTDAETQLSVAQSKQKDTELALRETKSQLEDISTRLQDTRVQSSANSNQGDVEAKLKNTVSQLDAAKCKQKDAEAKLKVTVSQLTQSQDNEWILRRQIMTLEETVRGWQLEAGQANHASSATISLSIHGIATQMEDRFNRVENAMVELAKKTHDGFDTMTKQLSKKDN</sequence>
<protein>
    <submittedName>
        <fullName evidence="3">Uncharacterized protein</fullName>
    </submittedName>
</protein>
<evidence type="ECO:0000256" key="1">
    <source>
        <dbReference type="SAM" id="Coils"/>
    </source>
</evidence>
<feature type="coiled-coil region" evidence="1">
    <location>
        <begin position="408"/>
        <end position="462"/>
    </location>
</feature>
<proteinExistence type="predicted"/>